<feature type="domain" description="Response regulatory" evidence="3">
    <location>
        <begin position="12"/>
        <end position="128"/>
    </location>
</feature>
<dbReference type="Gene3D" id="3.40.50.2300">
    <property type="match status" value="1"/>
</dbReference>
<dbReference type="PANTHER" id="PTHR44591:SF3">
    <property type="entry name" value="RESPONSE REGULATORY DOMAIN-CONTAINING PROTEIN"/>
    <property type="match status" value="1"/>
</dbReference>
<feature type="modified residue" description="4-aspartylphosphate" evidence="2">
    <location>
        <position position="63"/>
    </location>
</feature>
<dbReference type="InterPro" id="IPR011006">
    <property type="entry name" value="CheY-like_superfamily"/>
</dbReference>
<dbReference type="Pfam" id="PF00072">
    <property type="entry name" value="Response_reg"/>
    <property type="match status" value="1"/>
</dbReference>
<evidence type="ECO:0000256" key="1">
    <source>
        <dbReference type="ARBA" id="ARBA00022553"/>
    </source>
</evidence>
<gene>
    <name evidence="4" type="ORF">AW08_03513</name>
</gene>
<dbReference type="GO" id="GO:0000160">
    <property type="term" value="P:phosphorelay signal transduction system"/>
    <property type="evidence" value="ECO:0007669"/>
    <property type="project" value="InterPro"/>
</dbReference>
<comment type="caution">
    <text evidence="4">The sequence shown here is derived from an EMBL/GenBank/DDBJ whole genome shotgun (WGS) entry which is preliminary data.</text>
</comment>
<dbReference type="PANTHER" id="PTHR44591">
    <property type="entry name" value="STRESS RESPONSE REGULATOR PROTEIN 1"/>
    <property type="match status" value="1"/>
</dbReference>
<dbReference type="EMBL" id="JFAX01000029">
    <property type="protein sequence ID" value="EXI65060.1"/>
    <property type="molecule type" value="Genomic_DNA"/>
</dbReference>
<keyword evidence="5" id="KW-1185">Reference proteome</keyword>
<dbReference type="CDD" id="cd17535">
    <property type="entry name" value="REC_NarL-like"/>
    <property type="match status" value="1"/>
</dbReference>
<sequence>MTGRDVKNVMSTILIVDDSAVARQVLREMLAEVAGAEVVGEFASAAPAIESLRGNPPDIVLLDIQLVDGSGLEVLREVRANHQRTKVLMFTNHAEEVYRKRCLRAGAHGFYDKKSDLQALRQDLHRLAAPRRESGSGPTGRGA</sequence>
<name>A0A011NKY7_9PROT</name>
<dbReference type="PATRIC" id="fig|1454001.3.peg.3551"/>
<evidence type="ECO:0000259" key="3">
    <source>
        <dbReference type="PROSITE" id="PS50110"/>
    </source>
</evidence>
<dbReference type="SUPFAM" id="SSF52172">
    <property type="entry name" value="CheY-like"/>
    <property type="match status" value="1"/>
</dbReference>
<dbReference type="InterPro" id="IPR058245">
    <property type="entry name" value="NreC/VraR/RcsB-like_REC"/>
</dbReference>
<evidence type="ECO:0000256" key="2">
    <source>
        <dbReference type="PROSITE-ProRule" id="PRU00169"/>
    </source>
</evidence>
<dbReference type="InterPro" id="IPR050595">
    <property type="entry name" value="Bact_response_regulator"/>
</dbReference>
<organism evidence="4 5">
    <name type="scientific">Candidatus Accumulibacter adjunctus</name>
    <dbReference type="NCBI Taxonomy" id="1454001"/>
    <lineage>
        <taxon>Bacteria</taxon>
        <taxon>Pseudomonadati</taxon>
        <taxon>Pseudomonadota</taxon>
        <taxon>Betaproteobacteria</taxon>
        <taxon>Candidatus Accumulibacter</taxon>
    </lineage>
</organism>
<dbReference type="InterPro" id="IPR001789">
    <property type="entry name" value="Sig_transdc_resp-reg_receiver"/>
</dbReference>
<dbReference type="PROSITE" id="PS50110">
    <property type="entry name" value="RESPONSE_REGULATORY"/>
    <property type="match status" value="1"/>
</dbReference>
<keyword evidence="1 2" id="KW-0597">Phosphoprotein</keyword>
<dbReference type="Proteomes" id="UP000020218">
    <property type="component" value="Unassembled WGS sequence"/>
</dbReference>
<evidence type="ECO:0000313" key="5">
    <source>
        <dbReference type="Proteomes" id="UP000020218"/>
    </source>
</evidence>
<protein>
    <submittedName>
        <fullName evidence="4">Transcriptional regulator</fullName>
    </submittedName>
</protein>
<dbReference type="STRING" id="1454001.AW08_03513"/>
<reference evidence="4" key="1">
    <citation type="submission" date="2014-02" db="EMBL/GenBank/DDBJ databases">
        <title>Expanding our view of genomic diversity in Candidatus Accumulibacter clades.</title>
        <authorList>
            <person name="Skennerton C.T."/>
            <person name="Barr J.J."/>
            <person name="Slater F.R."/>
            <person name="Bond P.L."/>
            <person name="Tyson G.W."/>
        </authorList>
    </citation>
    <scope>NUCLEOTIDE SEQUENCE [LARGE SCALE GENOMIC DNA]</scope>
</reference>
<dbReference type="SMART" id="SM00448">
    <property type="entry name" value="REC"/>
    <property type="match status" value="1"/>
</dbReference>
<dbReference type="AlphaFoldDB" id="A0A011NKY7"/>
<evidence type="ECO:0000313" key="4">
    <source>
        <dbReference type="EMBL" id="EXI65060.1"/>
    </source>
</evidence>
<proteinExistence type="predicted"/>
<accession>A0A011NKY7</accession>